<organism evidence="2 3">
    <name type="scientific">Lepidopterella palustris CBS 459.81</name>
    <dbReference type="NCBI Taxonomy" id="1314670"/>
    <lineage>
        <taxon>Eukaryota</taxon>
        <taxon>Fungi</taxon>
        <taxon>Dikarya</taxon>
        <taxon>Ascomycota</taxon>
        <taxon>Pezizomycotina</taxon>
        <taxon>Dothideomycetes</taxon>
        <taxon>Pleosporomycetidae</taxon>
        <taxon>Mytilinidiales</taxon>
        <taxon>Argynnaceae</taxon>
        <taxon>Lepidopterella</taxon>
    </lineage>
</organism>
<dbReference type="EMBL" id="KV744900">
    <property type="protein sequence ID" value="OCK82066.1"/>
    <property type="molecule type" value="Genomic_DNA"/>
</dbReference>
<name>A0A8E2EDK7_9PEZI</name>
<proteinExistence type="predicted"/>
<sequence>MIETLKDMKHSGSSYNTPNLERTASQILHHMEDKDSENMLESCRQRVLSNARTIYGPSRALDIVTFAGASSRKIGAAIVEHNSTGRTYVHCSSAKESSRLAAIDHLLIITEDILQRMFDAQGIESSGWLPLSAPGAVAASAMGNAMGSAIGSRRGSVQPVEVYAKGFTISVPVPYPTPRNASDIQQSLPLGRTSSDLMYVAQVVPRTNSEVIQQPKPLPIGRQGGPRKTMQWNLGSEG</sequence>
<evidence type="ECO:0000313" key="3">
    <source>
        <dbReference type="Proteomes" id="UP000250266"/>
    </source>
</evidence>
<dbReference type="OrthoDB" id="3685058at2759"/>
<evidence type="ECO:0000256" key="1">
    <source>
        <dbReference type="SAM" id="MobiDB-lite"/>
    </source>
</evidence>
<feature type="region of interest" description="Disordered" evidence="1">
    <location>
        <begin position="214"/>
        <end position="238"/>
    </location>
</feature>
<gene>
    <name evidence="2" type="ORF">K432DRAFT_415621</name>
</gene>
<keyword evidence="3" id="KW-1185">Reference proteome</keyword>
<accession>A0A8E2EDK7</accession>
<protein>
    <submittedName>
        <fullName evidence="2">Uncharacterized protein</fullName>
    </submittedName>
</protein>
<dbReference type="AlphaFoldDB" id="A0A8E2EDK7"/>
<evidence type="ECO:0000313" key="2">
    <source>
        <dbReference type="EMBL" id="OCK82066.1"/>
    </source>
</evidence>
<dbReference type="Proteomes" id="UP000250266">
    <property type="component" value="Unassembled WGS sequence"/>
</dbReference>
<reference evidence="2 3" key="1">
    <citation type="journal article" date="2016" name="Nat. Commun.">
        <title>Ectomycorrhizal ecology is imprinted in the genome of the dominant symbiotic fungus Cenococcum geophilum.</title>
        <authorList>
            <consortium name="DOE Joint Genome Institute"/>
            <person name="Peter M."/>
            <person name="Kohler A."/>
            <person name="Ohm R.A."/>
            <person name="Kuo A."/>
            <person name="Krutzmann J."/>
            <person name="Morin E."/>
            <person name="Arend M."/>
            <person name="Barry K.W."/>
            <person name="Binder M."/>
            <person name="Choi C."/>
            <person name="Clum A."/>
            <person name="Copeland A."/>
            <person name="Grisel N."/>
            <person name="Haridas S."/>
            <person name="Kipfer T."/>
            <person name="LaButti K."/>
            <person name="Lindquist E."/>
            <person name="Lipzen A."/>
            <person name="Maire R."/>
            <person name="Meier B."/>
            <person name="Mihaltcheva S."/>
            <person name="Molinier V."/>
            <person name="Murat C."/>
            <person name="Poggeler S."/>
            <person name="Quandt C.A."/>
            <person name="Sperisen C."/>
            <person name="Tritt A."/>
            <person name="Tisserant E."/>
            <person name="Crous P.W."/>
            <person name="Henrissat B."/>
            <person name="Nehls U."/>
            <person name="Egli S."/>
            <person name="Spatafora J.W."/>
            <person name="Grigoriev I.V."/>
            <person name="Martin F.M."/>
        </authorList>
    </citation>
    <scope>NUCLEOTIDE SEQUENCE [LARGE SCALE GENOMIC DNA]</scope>
    <source>
        <strain evidence="2 3">CBS 459.81</strain>
    </source>
</reference>